<proteinExistence type="inferred from homology"/>
<keyword evidence="6 9" id="KW-1133">Transmembrane helix</keyword>
<name>A0ABW1AML3_9RHOO</name>
<comment type="similarity">
    <text evidence="8">Belongs to the binding-protein-dependent transport system permease family. LivHM subfamily.</text>
</comment>
<dbReference type="InterPro" id="IPR052157">
    <property type="entry name" value="BCAA_transport_permease"/>
</dbReference>
<reference evidence="11" key="1">
    <citation type="journal article" date="2019" name="Int. J. Syst. Evol. Microbiol.">
        <title>The Global Catalogue of Microorganisms (GCM) 10K type strain sequencing project: providing services to taxonomists for standard genome sequencing and annotation.</title>
        <authorList>
            <consortium name="The Broad Institute Genomics Platform"/>
            <consortium name="The Broad Institute Genome Sequencing Center for Infectious Disease"/>
            <person name="Wu L."/>
            <person name="Ma J."/>
        </authorList>
    </citation>
    <scope>NUCLEOTIDE SEQUENCE [LARGE SCALE GENOMIC DNA]</scope>
    <source>
        <strain evidence="11">SHR3</strain>
    </source>
</reference>
<evidence type="ECO:0000256" key="6">
    <source>
        <dbReference type="ARBA" id="ARBA00022989"/>
    </source>
</evidence>
<dbReference type="RefSeq" id="WP_096450616.1">
    <property type="nucleotide sequence ID" value="NZ_JBHSOG010000011.1"/>
</dbReference>
<gene>
    <name evidence="10" type="ORF">ACFPTN_03710</name>
</gene>
<dbReference type="Proteomes" id="UP001595974">
    <property type="component" value="Unassembled WGS sequence"/>
</dbReference>
<keyword evidence="4 9" id="KW-0812">Transmembrane</keyword>
<evidence type="ECO:0000256" key="8">
    <source>
        <dbReference type="ARBA" id="ARBA00037998"/>
    </source>
</evidence>
<evidence type="ECO:0000256" key="4">
    <source>
        <dbReference type="ARBA" id="ARBA00022692"/>
    </source>
</evidence>
<keyword evidence="3" id="KW-1003">Cell membrane</keyword>
<feature type="transmembrane region" description="Helical" evidence="9">
    <location>
        <begin position="12"/>
        <end position="35"/>
    </location>
</feature>
<sequence length="289" mass="30359">MLNVIDTVVQGILLGGLYALFATGLSLAFGIMRFVNIAHGDFIVLGAFAALALIGVVPMHPLLTLAIVVPALAILGYWAQRLIYNRTLGRDIMPPLLVTFGLSVMLQNGLLELFSGDSRRLDAGMLSSASIGIGELSVGVFPVLTLVIAVAVIAGLQFLFSHTAIGRSLRATSDDPEIVQLMAVDSRRIYAVAMGIASATVALAGVILGMTKAFDPLLGPPQLLFAFEAVIIGGLGSLWGTLAGGMLLGVAQAVGFRLDPGWGILFGHLAFFAVLLVRPQGLFPKTRDH</sequence>
<feature type="transmembrane region" description="Helical" evidence="9">
    <location>
        <begin position="189"/>
        <end position="211"/>
    </location>
</feature>
<feature type="transmembrane region" description="Helical" evidence="9">
    <location>
        <begin position="96"/>
        <end position="116"/>
    </location>
</feature>
<accession>A0ABW1AML3</accession>
<keyword evidence="7 9" id="KW-0472">Membrane</keyword>
<feature type="transmembrane region" description="Helical" evidence="9">
    <location>
        <begin position="136"/>
        <end position="160"/>
    </location>
</feature>
<feature type="transmembrane region" description="Helical" evidence="9">
    <location>
        <begin position="260"/>
        <end position="277"/>
    </location>
</feature>
<evidence type="ECO:0000256" key="3">
    <source>
        <dbReference type="ARBA" id="ARBA00022475"/>
    </source>
</evidence>
<keyword evidence="5" id="KW-0029">Amino-acid transport</keyword>
<keyword evidence="11" id="KW-1185">Reference proteome</keyword>
<comment type="subcellular location">
    <subcellularLocation>
        <location evidence="1">Cell membrane</location>
        <topology evidence="1">Multi-pass membrane protein</topology>
    </subcellularLocation>
</comment>
<keyword evidence="2" id="KW-0813">Transport</keyword>
<evidence type="ECO:0000256" key="1">
    <source>
        <dbReference type="ARBA" id="ARBA00004651"/>
    </source>
</evidence>
<evidence type="ECO:0000256" key="2">
    <source>
        <dbReference type="ARBA" id="ARBA00022448"/>
    </source>
</evidence>
<dbReference type="Pfam" id="PF02653">
    <property type="entry name" value="BPD_transp_2"/>
    <property type="match status" value="1"/>
</dbReference>
<organism evidence="10 11">
    <name type="scientific">Thauera sinica</name>
    <dbReference type="NCBI Taxonomy" id="2665146"/>
    <lineage>
        <taxon>Bacteria</taxon>
        <taxon>Pseudomonadati</taxon>
        <taxon>Pseudomonadota</taxon>
        <taxon>Betaproteobacteria</taxon>
        <taxon>Rhodocyclales</taxon>
        <taxon>Zoogloeaceae</taxon>
        <taxon>Thauera</taxon>
    </lineage>
</organism>
<protein>
    <submittedName>
        <fullName evidence="10">Branched-chain amino acid ABC transporter permease</fullName>
    </submittedName>
</protein>
<dbReference type="PANTHER" id="PTHR11795:SF445">
    <property type="entry name" value="AMINO ACID ABC TRANSPORTER PERMEASE PROTEIN"/>
    <property type="match status" value="1"/>
</dbReference>
<comment type="caution">
    <text evidence="10">The sequence shown here is derived from an EMBL/GenBank/DDBJ whole genome shotgun (WGS) entry which is preliminary data.</text>
</comment>
<dbReference type="CDD" id="cd06582">
    <property type="entry name" value="TM_PBP1_LivH_like"/>
    <property type="match status" value="1"/>
</dbReference>
<evidence type="ECO:0000313" key="10">
    <source>
        <dbReference type="EMBL" id="MFC5768472.1"/>
    </source>
</evidence>
<evidence type="ECO:0000256" key="9">
    <source>
        <dbReference type="SAM" id="Phobius"/>
    </source>
</evidence>
<evidence type="ECO:0000256" key="7">
    <source>
        <dbReference type="ARBA" id="ARBA00023136"/>
    </source>
</evidence>
<evidence type="ECO:0000256" key="5">
    <source>
        <dbReference type="ARBA" id="ARBA00022970"/>
    </source>
</evidence>
<evidence type="ECO:0000313" key="11">
    <source>
        <dbReference type="Proteomes" id="UP001595974"/>
    </source>
</evidence>
<feature type="transmembrane region" description="Helical" evidence="9">
    <location>
        <begin position="42"/>
        <end position="59"/>
    </location>
</feature>
<feature type="transmembrane region" description="Helical" evidence="9">
    <location>
        <begin position="223"/>
        <end position="248"/>
    </location>
</feature>
<dbReference type="EMBL" id="JBHSOG010000011">
    <property type="protein sequence ID" value="MFC5768472.1"/>
    <property type="molecule type" value="Genomic_DNA"/>
</dbReference>
<dbReference type="InterPro" id="IPR001851">
    <property type="entry name" value="ABC_transp_permease"/>
</dbReference>
<dbReference type="PANTHER" id="PTHR11795">
    <property type="entry name" value="BRANCHED-CHAIN AMINO ACID TRANSPORT SYSTEM PERMEASE PROTEIN LIVH"/>
    <property type="match status" value="1"/>
</dbReference>